<sequence length="133" mass="15561">MMNEINSIVSSDRIHLPIFAHNNPLYANIKGKISIFALKKINEQYQKVTHATAKEPLSPCTEFYSTTMELLCAYNIQQLDNNQGLILDNIHKHWWIQGHFSEPQSDKNAFSHKNTLQSCLQNLQKRYQEWPKF</sequence>
<evidence type="ECO:0000313" key="1">
    <source>
        <dbReference type="EMBL" id="CAB5310840.1"/>
    </source>
</evidence>
<dbReference type="OrthoDB" id="2413473at2759"/>
<protein>
    <submittedName>
        <fullName evidence="1">Uncharacterized protein</fullName>
    </submittedName>
</protein>
<comment type="caution">
    <text evidence="1">The sequence shown here is derived from an EMBL/GenBank/DDBJ whole genome shotgun (WGS) entry which is preliminary data.</text>
</comment>
<dbReference type="AlphaFoldDB" id="A0A916DZX6"/>
<evidence type="ECO:0000313" key="2">
    <source>
        <dbReference type="Proteomes" id="UP000684084"/>
    </source>
</evidence>
<accession>A0A916DZX6</accession>
<dbReference type="EMBL" id="CAGKOT010000002">
    <property type="protein sequence ID" value="CAB5310840.1"/>
    <property type="molecule type" value="Genomic_DNA"/>
</dbReference>
<dbReference type="Proteomes" id="UP000684084">
    <property type="component" value="Unassembled WGS sequence"/>
</dbReference>
<gene>
    <name evidence="1" type="ORF">CHRIB12_LOCUS1519</name>
</gene>
<organism evidence="1 2">
    <name type="scientific">Rhizophagus irregularis</name>
    <dbReference type="NCBI Taxonomy" id="588596"/>
    <lineage>
        <taxon>Eukaryota</taxon>
        <taxon>Fungi</taxon>
        <taxon>Fungi incertae sedis</taxon>
        <taxon>Mucoromycota</taxon>
        <taxon>Glomeromycotina</taxon>
        <taxon>Glomeromycetes</taxon>
        <taxon>Glomerales</taxon>
        <taxon>Glomeraceae</taxon>
        <taxon>Rhizophagus</taxon>
    </lineage>
</organism>
<proteinExistence type="predicted"/>
<name>A0A916DZX6_9GLOM</name>
<reference evidence="1" key="1">
    <citation type="submission" date="2020-05" db="EMBL/GenBank/DDBJ databases">
        <authorList>
            <person name="Rincon C."/>
            <person name="Sanders R I."/>
            <person name="Robbins C."/>
            <person name="Chaturvedi A."/>
        </authorList>
    </citation>
    <scope>NUCLEOTIDE SEQUENCE</scope>
    <source>
        <strain evidence="1">CHB12</strain>
    </source>
</reference>